<dbReference type="AlphaFoldDB" id="A0A1B0FGG9"/>
<organism evidence="1 2">
    <name type="scientific">Glossina morsitans morsitans</name>
    <name type="common">Savannah tsetse fly</name>
    <dbReference type="NCBI Taxonomy" id="37546"/>
    <lineage>
        <taxon>Eukaryota</taxon>
        <taxon>Metazoa</taxon>
        <taxon>Ecdysozoa</taxon>
        <taxon>Arthropoda</taxon>
        <taxon>Hexapoda</taxon>
        <taxon>Insecta</taxon>
        <taxon>Pterygota</taxon>
        <taxon>Neoptera</taxon>
        <taxon>Endopterygota</taxon>
        <taxon>Diptera</taxon>
        <taxon>Brachycera</taxon>
        <taxon>Muscomorpha</taxon>
        <taxon>Hippoboscoidea</taxon>
        <taxon>Glossinidae</taxon>
        <taxon>Glossina</taxon>
    </lineage>
</organism>
<keyword evidence="2" id="KW-1185">Reference proteome</keyword>
<sequence length="153" mass="16888">MSRNFNRNFKDTVTTPILRYNRQQSTDYGWDNPFRPGGDLSREADEIVKTINDGKLISPTKDQATGITKAREEDTGDDKVVLEDVAKTNVAQNQSAQNDTTCTTQTVILDKVIKSIDNNDMTSLAELSNQLVPAPISAGHVIVNKKNCCCVVQ</sequence>
<dbReference type="VEuPathDB" id="VectorBase:GMOY002860"/>
<evidence type="ECO:0000313" key="1">
    <source>
        <dbReference type="EnsemblMetazoa" id="GMOY002860-PA"/>
    </source>
</evidence>
<name>A0A1B0FGG9_GLOMM</name>
<dbReference type="EnsemblMetazoa" id="GMOY002860-RA">
    <property type="protein sequence ID" value="GMOY002860-PA"/>
    <property type="gene ID" value="GMOY002860"/>
</dbReference>
<evidence type="ECO:0000313" key="2">
    <source>
        <dbReference type="Proteomes" id="UP000092444"/>
    </source>
</evidence>
<protein>
    <submittedName>
        <fullName evidence="1">Uncharacterized protein</fullName>
    </submittedName>
</protein>
<reference evidence="1" key="1">
    <citation type="submission" date="2020-05" db="UniProtKB">
        <authorList>
            <consortium name="EnsemblMetazoa"/>
        </authorList>
    </citation>
    <scope>IDENTIFICATION</scope>
    <source>
        <strain evidence="1">Yale</strain>
    </source>
</reference>
<proteinExistence type="predicted"/>
<dbReference type="EMBL" id="CCAG010001883">
    <property type="status" value="NOT_ANNOTATED_CDS"/>
    <property type="molecule type" value="Genomic_DNA"/>
</dbReference>
<dbReference type="PhylomeDB" id="A0A1B0FGG9"/>
<accession>A0A1B0FGG9</accession>
<dbReference type="STRING" id="37546.A0A1B0FGG9"/>
<dbReference type="Proteomes" id="UP000092444">
    <property type="component" value="Unassembled WGS sequence"/>
</dbReference>